<dbReference type="GO" id="GO:0006281">
    <property type="term" value="P:DNA repair"/>
    <property type="evidence" value="ECO:0007669"/>
    <property type="project" value="UniProtKB-UniRule"/>
</dbReference>
<dbReference type="Pfam" id="PF00270">
    <property type="entry name" value="DEAD"/>
    <property type="match status" value="1"/>
</dbReference>
<dbReference type="EC" id="5.6.2.4" evidence="13 15"/>
<keyword evidence="7 15" id="KW-0067">ATP-binding</keyword>
<dbReference type="RefSeq" id="WP_014624967.1">
    <property type="nucleotide sequence ID" value="NC_017583.1"/>
</dbReference>
<dbReference type="PROSITE" id="PS51192">
    <property type="entry name" value="HELICASE_ATP_BIND_1"/>
    <property type="match status" value="1"/>
</dbReference>
<dbReference type="NCBIfam" id="NF008165">
    <property type="entry name" value="PRK10917.1-3"/>
    <property type="match status" value="1"/>
</dbReference>
<keyword evidence="4 15" id="KW-0227">DNA damage</keyword>
<accession>G0GFT4</accession>
<evidence type="ECO:0000313" key="18">
    <source>
        <dbReference type="EMBL" id="AEJ61627.1"/>
    </source>
</evidence>
<evidence type="ECO:0000256" key="6">
    <source>
        <dbReference type="ARBA" id="ARBA00022806"/>
    </source>
</evidence>
<dbReference type="GO" id="GO:0003677">
    <property type="term" value="F:DNA binding"/>
    <property type="evidence" value="ECO:0007669"/>
    <property type="project" value="UniProtKB-KW"/>
</dbReference>
<keyword evidence="11" id="KW-0413">Isomerase</keyword>
<dbReference type="SMART" id="SM00490">
    <property type="entry name" value="HELICc"/>
    <property type="match status" value="1"/>
</dbReference>
<dbReference type="InterPro" id="IPR011545">
    <property type="entry name" value="DEAD/DEAH_box_helicase_dom"/>
</dbReference>
<evidence type="ECO:0000259" key="17">
    <source>
        <dbReference type="PROSITE" id="PS51194"/>
    </source>
</evidence>
<evidence type="ECO:0000256" key="15">
    <source>
        <dbReference type="RuleBase" id="RU363016"/>
    </source>
</evidence>
<dbReference type="InterPro" id="IPR012340">
    <property type="entry name" value="NA-bd_OB-fold"/>
</dbReference>
<dbReference type="InterPro" id="IPR004609">
    <property type="entry name" value="ATP-dep_DNA_helicase_RecG"/>
</dbReference>
<dbReference type="NCBIfam" id="TIGR00643">
    <property type="entry name" value="recG"/>
    <property type="match status" value="1"/>
</dbReference>
<dbReference type="InterPro" id="IPR027417">
    <property type="entry name" value="P-loop_NTPase"/>
</dbReference>
<dbReference type="Pfam" id="PF00271">
    <property type="entry name" value="Helicase_C"/>
    <property type="match status" value="1"/>
</dbReference>
<dbReference type="Gene3D" id="2.40.50.140">
    <property type="entry name" value="Nucleic acid-binding proteins"/>
    <property type="match status" value="1"/>
</dbReference>
<dbReference type="InterPro" id="IPR033454">
    <property type="entry name" value="RecG_wedge"/>
</dbReference>
<dbReference type="Proteomes" id="UP000007254">
    <property type="component" value="Chromosome"/>
</dbReference>
<dbReference type="KEGG" id="stq:Spith_1363"/>
<evidence type="ECO:0000259" key="16">
    <source>
        <dbReference type="PROSITE" id="PS51192"/>
    </source>
</evidence>
<gene>
    <name evidence="18" type="ordered locus">Spith_1363</name>
</gene>
<evidence type="ECO:0000256" key="10">
    <source>
        <dbReference type="ARBA" id="ARBA00023204"/>
    </source>
</evidence>
<dbReference type="InterPro" id="IPR014001">
    <property type="entry name" value="Helicase_ATP-bd"/>
</dbReference>
<dbReference type="STRING" id="869211.Spith_1363"/>
<dbReference type="SUPFAM" id="SSF52540">
    <property type="entry name" value="P-loop containing nucleoside triphosphate hydrolases"/>
    <property type="match status" value="2"/>
</dbReference>
<dbReference type="InterPro" id="IPR045562">
    <property type="entry name" value="RecG_dom3_C"/>
</dbReference>
<dbReference type="HOGENOM" id="CLU_005122_7_1_12"/>
<evidence type="ECO:0000256" key="7">
    <source>
        <dbReference type="ARBA" id="ARBA00022840"/>
    </source>
</evidence>
<dbReference type="AlphaFoldDB" id="G0GFT4"/>
<comment type="catalytic activity">
    <reaction evidence="14 15">
        <text>ATP + H2O = ADP + phosphate + H(+)</text>
        <dbReference type="Rhea" id="RHEA:13065"/>
        <dbReference type="ChEBI" id="CHEBI:15377"/>
        <dbReference type="ChEBI" id="CHEBI:15378"/>
        <dbReference type="ChEBI" id="CHEBI:30616"/>
        <dbReference type="ChEBI" id="CHEBI:43474"/>
        <dbReference type="ChEBI" id="CHEBI:456216"/>
        <dbReference type="EC" id="5.6.2.4"/>
    </reaction>
</comment>
<comment type="function">
    <text evidence="15">Plays a critical role in recombination and DNA repair. Helps process Holliday junction intermediates to mature products by catalyzing branch migration. Has replication fork regression activity, unwinds stalled or blocked replication forks to make a HJ that can be resolved. Has a DNA unwinding activity characteristic of a DNA helicase with 3'-5' polarity.</text>
</comment>
<dbReference type="CDD" id="cd04488">
    <property type="entry name" value="RecG_wedge_OBF"/>
    <property type="match status" value="1"/>
</dbReference>
<organism evidence="18 19">
    <name type="scientific">Winmispira thermophila (strain ATCC 700085 / DSM 6578 / Z-1203)</name>
    <name type="common">Spirochaeta thermophila</name>
    <dbReference type="NCBI Taxonomy" id="869211"/>
    <lineage>
        <taxon>Bacteria</taxon>
        <taxon>Pseudomonadati</taxon>
        <taxon>Spirochaetota</taxon>
        <taxon>Spirochaetia</taxon>
        <taxon>Winmispirales</taxon>
        <taxon>Winmispiraceae</taxon>
        <taxon>Winmispira</taxon>
    </lineage>
</organism>
<feature type="domain" description="Helicase C-terminal" evidence="17">
    <location>
        <begin position="454"/>
        <end position="619"/>
    </location>
</feature>
<evidence type="ECO:0000256" key="12">
    <source>
        <dbReference type="ARBA" id="ARBA00034617"/>
    </source>
</evidence>
<dbReference type="CDD" id="cd17992">
    <property type="entry name" value="DEXHc_RecG"/>
    <property type="match status" value="1"/>
</dbReference>
<dbReference type="SMART" id="SM00487">
    <property type="entry name" value="DEXDc"/>
    <property type="match status" value="1"/>
</dbReference>
<keyword evidence="9 15" id="KW-0233">DNA recombination</keyword>
<dbReference type="SUPFAM" id="SSF50249">
    <property type="entry name" value="Nucleic acid-binding proteins"/>
    <property type="match status" value="1"/>
</dbReference>
<comment type="similarity">
    <text evidence="1 15">Belongs to the helicase family. RecG subfamily.</text>
</comment>
<dbReference type="GO" id="GO:0043138">
    <property type="term" value="F:3'-5' DNA helicase activity"/>
    <property type="evidence" value="ECO:0007669"/>
    <property type="project" value="UniProtKB-EC"/>
</dbReference>
<evidence type="ECO:0000256" key="9">
    <source>
        <dbReference type="ARBA" id="ARBA00023172"/>
    </source>
</evidence>
<evidence type="ECO:0000256" key="3">
    <source>
        <dbReference type="ARBA" id="ARBA00022741"/>
    </source>
</evidence>
<name>G0GFT4_WINT7</name>
<dbReference type="CDD" id="cd18811">
    <property type="entry name" value="SF2_C_RecG"/>
    <property type="match status" value="1"/>
</dbReference>
<feature type="domain" description="Helicase ATP-binding" evidence="16">
    <location>
        <begin position="274"/>
        <end position="435"/>
    </location>
</feature>
<keyword evidence="5 15" id="KW-0378">Hydrolase</keyword>
<evidence type="ECO:0000256" key="11">
    <source>
        <dbReference type="ARBA" id="ARBA00023235"/>
    </source>
</evidence>
<evidence type="ECO:0000256" key="2">
    <source>
        <dbReference type="ARBA" id="ARBA00017846"/>
    </source>
</evidence>
<keyword evidence="8" id="KW-0238">DNA-binding</keyword>
<evidence type="ECO:0000256" key="14">
    <source>
        <dbReference type="ARBA" id="ARBA00048988"/>
    </source>
</evidence>
<dbReference type="PANTHER" id="PTHR47964">
    <property type="entry name" value="ATP-DEPENDENT DNA HELICASE HOMOLOG RECG, CHLOROPLASTIC"/>
    <property type="match status" value="1"/>
</dbReference>
<dbReference type="InterPro" id="IPR001650">
    <property type="entry name" value="Helicase_C-like"/>
</dbReference>
<evidence type="ECO:0000313" key="19">
    <source>
        <dbReference type="Proteomes" id="UP000007254"/>
    </source>
</evidence>
<dbReference type="GO" id="GO:0006310">
    <property type="term" value="P:DNA recombination"/>
    <property type="evidence" value="ECO:0007669"/>
    <property type="project" value="UniProtKB-UniRule"/>
</dbReference>
<keyword evidence="19" id="KW-1185">Reference proteome</keyword>
<evidence type="ECO:0000256" key="8">
    <source>
        <dbReference type="ARBA" id="ARBA00023125"/>
    </source>
</evidence>
<proteinExistence type="inferred from homology"/>
<sequence>MLLEDISAPITTLAGIGGKTARHFHKLGIRSVGDLLQHYPRDYEDRSTFTSLAEAHATGKATTVATITLMDYIGKPSNPVLRIFINDGTELAALVCFGRNFLSRKFSPGMKVFVSGQFEMRYGKLQSTRFIIEPYTESPKEFGKILPIYPTTEDLPQTILRSAVEAALRQYLPLLDDPLPPSLLAARSLPPLPEALAAIHFPPDRDALTRARTRLIYQELFFLQVIVVRAAMKRKTQLQAPVHFPRTLQERLRRSLPFPLTPDQEKVLEEIYADTTSPRPMARLLQGDVGSGKTLVALLAALPYIEAGHQVAFMVPTELLALQHAETAHTLLSPFGVRTALLAGTLQPAARRTLLSAILRGEVDLVIGTHTLFSDDVAYRNLRLAIIDEQHKFGVSQRARLLEKASHPDLLLMTATPIPRTMALTLYGDMDMSTIKTMPPGRKPVRTHLAVLGKEEKVYTWVEKELEKGHQAYFVYPLIGESEKLELRNAESMVEFLRRRYPRWKVALIHSRIPDEEKERIMREFMQGKIRILVATSVIEVGVNVPTATCIVIEHAERFGLATLHQLRGRVGRSDRQSYAFLVYSPDLTEEAKARLRTMKETTDGFLIAEKDLEIRGPGDLLDGTIQAGHLRLRIAHLTRDAPLMHEVRKDVEALLARDPGLLRPEHTLIRTLIERTDKEPAL</sequence>
<dbReference type="GO" id="GO:0016887">
    <property type="term" value="F:ATP hydrolysis activity"/>
    <property type="evidence" value="ECO:0007669"/>
    <property type="project" value="RHEA"/>
</dbReference>
<dbReference type="Gene3D" id="3.40.50.300">
    <property type="entry name" value="P-loop containing nucleotide triphosphate hydrolases"/>
    <property type="match status" value="2"/>
</dbReference>
<dbReference type="NCBIfam" id="NF008168">
    <property type="entry name" value="PRK10917.2-2"/>
    <property type="match status" value="1"/>
</dbReference>
<dbReference type="PANTHER" id="PTHR47964:SF1">
    <property type="entry name" value="ATP-DEPENDENT DNA HELICASE HOMOLOG RECG, CHLOROPLASTIC"/>
    <property type="match status" value="1"/>
</dbReference>
<evidence type="ECO:0000256" key="13">
    <source>
        <dbReference type="ARBA" id="ARBA00034808"/>
    </source>
</evidence>
<evidence type="ECO:0000256" key="1">
    <source>
        <dbReference type="ARBA" id="ARBA00007504"/>
    </source>
</evidence>
<reference evidence="18 19" key="1">
    <citation type="submission" date="2011-06" db="EMBL/GenBank/DDBJ databases">
        <title>The complete genome of Spirochaeta thermophila DSM 6578.</title>
        <authorList>
            <consortium name="US DOE Joint Genome Institute (JGI-PGF)"/>
            <person name="Lucas S."/>
            <person name="Lapidus A."/>
            <person name="Bruce D."/>
            <person name="Goodwin L."/>
            <person name="Pitluck S."/>
            <person name="Peters L."/>
            <person name="Kyrpides N."/>
            <person name="Mavromatis K."/>
            <person name="Ivanova N."/>
            <person name="Mikailova N."/>
            <person name="Pagani I."/>
            <person name="Chertkov O."/>
            <person name="Detter J.C."/>
            <person name="Tapia R."/>
            <person name="Han C."/>
            <person name="Land M."/>
            <person name="Hauser L."/>
            <person name="Markowitz V."/>
            <person name="Cheng J.-F."/>
            <person name="Hugenholtz P."/>
            <person name="Woyke T."/>
            <person name="Wu D."/>
            <person name="Spring S."/>
            <person name="Merkhoffer B."/>
            <person name="Schneider S."/>
            <person name="Klenk H.-P."/>
            <person name="Eisen J.A."/>
        </authorList>
    </citation>
    <scope>NUCLEOTIDE SEQUENCE [LARGE SCALE GENOMIC DNA]</scope>
    <source>
        <strain evidence="19">ATCC 700085 / DSM 6578 / Z-1203</strain>
    </source>
</reference>
<dbReference type="InterPro" id="IPR047112">
    <property type="entry name" value="RecG/Mfd"/>
</dbReference>
<comment type="catalytic activity">
    <reaction evidence="12 15">
        <text>Couples ATP hydrolysis with the unwinding of duplex DNA by translocating in the 3'-5' direction.</text>
        <dbReference type="EC" id="5.6.2.4"/>
    </reaction>
</comment>
<keyword evidence="10 15" id="KW-0234">DNA repair</keyword>
<dbReference type="Pfam" id="PF17191">
    <property type="entry name" value="RecG_wedge"/>
    <property type="match status" value="1"/>
</dbReference>
<dbReference type="EMBL" id="CP002903">
    <property type="protein sequence ID" value="AEJ61627.1"/>
    <property type="molecule type" value="Genomic_DNA"/>
</dbReference>
<dbReference type="Pfam" id="PF19833">
    <property type="entry name" value="RecG_dom3_C"/>
    <property type="match status" value="1"/>
</dbReference>
<dbReference type="PROSITE" id="PS51194">
    <property type="entry name" value="HELICASE_CTER"/>
    <property type="match status" value="1"/>
</dbReference>
<dbReference type="OrthoDB" id="9804325at2"/>
<keyword evidence="3 15" id="KW-0547">Nucleotide-binding</keyword>
<evidence type="ECO:0000256" key="5">
    <source>
        <dbReference type="ARBA" id="ARBA00022801"/>
    </source>
</evidence>
<keyword evidence="6 15" id="KW-0347">Helicase</keyword>
<protein>
    <recommendedName>
        <fullName evidence="2 15">ATP-dependent DNA helicase RecG</fullName>
        <ecNumber evidence="13 15">5.6.2.4</ecNumber>
    </recommendedName>
</protein>
<evidence type="ECO:0000256" key="4">
    <source>
        <dbReference type="ARBA" id="ARBA00022763"/>
    </source>
</evidence>
<dbReference type="GO" id="GO:0005524">
    <property type="term" value="F:ATP binding"/>
    <property type="evidence" value="ECO:0007669"/>
    <property type="project" value="UniProtKB-KW"/>
</dbReference>